<dbReference type="InterPro" id="IPR019292">
    <property type="entry name" value="McrC"/>
</dbReference>
<sequence length="397" mass="44243">MMPITLVEHGPAVSHPLDDALGRALAASRLVSAAPEAGRPGHWQIRAKGKVGVATVTAPAGGAVTVWIRPKVPIARLLFLLGYALNPRGWRDEDVALDTDDELLPVMARLFERQAERVLRQGLLRGYRIAEETSTLVRGRIREADQLRRHHGRLVPVEIVHDEYTSDITENRLLLTATERLLRLSHGVPADVRGGLLRLRTRLAGIAPIKRGHEPLVWRLNRLNARYQHALRLAEIVLDGCSVEQRPGGVTVSGFLFDMYKVFEDFVTIALREALPGDGHCELQSNQHLDERREIRMIPDLVHHAVDGTPLAVADAKYKVERPKGYPDADLYQMLAYCTALNLRDGHLIYAKGNAPHAAHRVRHARITIHQHTLELNQPAADLLTEIQALAQRLVPG</sequence>
<organism evidence="1 2">
    <name type="scientific">Thermomonospora echinospora</name>
    <dbReference type="NCBI Taxonomy" id="1992"/>
    <lineage>
        <taxon>Bacteria</taxon>
        <taxon>Bacillati</taxon>
        <taxon>Actinomycetota</taxon>
        <taxon>Actinomycetes</taxon>
        <taxon>Streptosporangiales</taxon>
        <taxon>Thermomonosporaceae</taxon>
        <taxon>Thermomonospora</taxon>
    </lineage>
</organism>
<evidence type="ECO:0000313" key="1">
    <source>
        <dbReference type="EMBL" id="SEG52500.1"/>
    </source>
</evidence>
<name>A0A1H6AWA5_9ACTN</name>
<gene>
    <name evidence="1" type="ORF">SAMN04489712_10635</name>
</gene>
<protein>
    <submittedName>
        <fullName evidence="1">5-methylcytosine-specific restriction enzyme subunit McrC</fullName>
    </submittedName>
</protein>
<keyword evidence="2" id="KW-1185">Reference proteome</keyword>
<reference evidence="2" key="1">
    <citation type="submission" date="2016-10" db="EMBL/GenBank/DDBJ databases">
        <authorList>
            <person name="Varghese N."/>
            <person name="Submissions S."/>
        </authorList>
    </citation>
    <scope>NUCLEOTIDE SEQUENCE [LARGE SCALE GENOMIC DNA]</scope>
    <source>
        <strain evidence="2">DSM 43163</strain>
    </source>
</reference>
<proteinExistence type="predicted"/>
<dbReference type="PANTHER" id="PTHR38733">
    <property type="entry name" value="PROTEIN MCRC"/>
    <property type="match status" value="1"/>
</dbReference>
<dbReference type="EMBL" id="FNVO01000006">
    <property type="protein sequence ID" value="SEG52500.1"/>
    <property type="molecule type" value="Genomic_DNA"/>
</dbReference>
<evidence type="ECO:0000313" key="2">
    <source>
        <dbReference type="Proteomes" id="UP000236723"/>
    </source>
</evidence>
<dbReference type="OrthoDB" id="5148566at2"/>
<accession>A0A1H6AWA5</accession>
<dbReference type="Pfam" id="PF10117">
    <property type="entry name" value="McrBC"/>
    <property type="match status" value="1"/>
</dbReference>
<dbReference type="PANTHER" id="PTHR38733:SF1">
    <property type="entry name" value="TYPE IV METHYL-DIRECTED RESTRICTION ENZYME ECOKMCRBC"/>
    <property type="match status" value="1"/>
</dbReference>
<dbReference type="AlphaFoldDB" id="A0A1H6AWA5"/>
<dbReference type="Proteomes" id="UP000236723">
    <property type="component" value="Unassembled WGS sequence"/>
</dbReference>